<dbReference type="SFLD" id="SFLDG01135">
    <property type="entry name" value="C1.5.6:_HAD__Beta-PGM__Phospha"/>
    <property type="match status" value="1"/>
</dbReference>
<dbReference type="InterPro" id="IPR006439">
    <property type="entry name" value="HAD-SF_hydro_IA"/>
</dbReference>
<comment type="cofactor">
    <cofactor evidence="1">
        <name>Mg(2+)</name>
        <dbReference type="ChEBI" id="CHEBI:18420"/>
    </cofactor>
</comment>
<dbReference type="Proteomes" id="UP001595548">
    <property type="component" value="Unassembled WGS sequence"/>
</dbReference>
<dbReference type="Gene3D" id="1.10.150.240">
    <property type="entry name" value="Putative phosphatase, domain 2"/>
    <property type="match status" value="1"/>
</dbReference>
<keyword evidence="6" id="KW-1185">Reference proteome</keyword>
<dbReference type="SFLD" id="SFLDS00003">
    <property type="entry name" value="Haloacid_Dehalogenase"/>
    <property type="match status" value="1"/>
</dbReference>
<dbReference type="SFLD" id="SFLDG01129">
    <property type="entry name" value="C1.5:_HAD__Beta-PGM__Phosphata"/>
    <property type="match status" value="1"/>
</dbReference>
<evidence type="ECO:0000313" key="6">
    <source>
        <dbReference type="Proteomes" id="UP001595548"/>
    </source>
</evidence>
<dbReference type="Gene3D" id="3.40.50.1000">
    <property type="entry name" value="HAD superfamily/HAD-like"/>
    <property type="match status" value="1"/>
</dbReference>
<reference evidence="6" key="1">
    <citation type="journal article" date="2019" name="Int. J. Syst. Evol. Microbiol.">
        <title>The Global Catalogue of Microorganisms (GCM) 10K type strain sequencing project: providing services to taxonomists for standard genome sequencing and annotation.</title>
        <authorList>
            <consortium name="The Broad Institute Genomics Platform"/>
            <consortium name="The Broad Institute Genome Sequencing Center for Infectious Disease"/>
            <person name="Wu L."/>
            <person name="Ma J."/>
        </authorList>
    </citation>
    <scope>NUCLEOTIDE SEQUENCE [LARGE SCALE GENOMIC DNA]</scope>
    <source>
        <strain evidence="6">KCTC 52141</strain>
    </source>
</reference>
<gene>
    <name evidence="5" type="ORF">ACFOEB_12840</name>
</gene>
<accession>A0ABV7HQD7</accession>
<evidence type="ECO:0000256" key="2">
    <source>
        <dbReference type="ARBA" id="ARBA00006171"/>
    </source>
</evidence>
<name>A0ABV7HQD7_9GAMM</name>
<keyword evidence="3" id="KW-0479">Metal-binding</keyword>
<evidence type="ECO:0000256" key="4">
    <source>
        <dbReference type="ARBA" id="ARBA00022842"/>
    </source>
</evidence>
<dbReference type="InterPro" id="IPR051600">
    <property type="entry name" value="Beta-PGM-like"/>
</dbReference>
<proteinExistence type="inferred from homology"/>
<comment type="caution">
    <text evidence="5">The sequence shown here is derived from an EMBL/GenBank/DDBJ whole genome shotgun (WGS) entry which is preliminary data.</text>
</comment>
<dbReference type="EMBL" id="JBHRTL010000027">
    <property type="protein sequence ID" value="MFC3156089.1"/>
    <property type="molecule type" value="Genomic_DNA"/>
</dbReference>
<sequence length="231" mass="24916">MLVIFDCDGVLVDTETVSAKVLRDCLQPLGIAVSVAEVLTLFRGKSIAVCAEQVAALLADSEPYQSWPVLEREAFAKEFWAKVQQETLVAFESGVAPIAGVRDVLQSLREQGVAFCVASNGRHEKMQMTLTHTALADYFPPANRFSATDVAQGKPAPDLFLYAASKMGARPSECIVVEDSPSGARAARLAGMSLLGYCPAEPLLPRAGTDDLMRAEGAKLFRHMDELLTLL</sequence>
<dbReference type="SUPFAM" id="SSF56784">
    <property type="entry name" value="HAD-like"/>
    <property type="match status" value="1"/>
</dbReference>
<dbReference type="InterPro" id="IPR036412">
    <property type="entry name" value="HAD-like_sf"/>
</dbReference>
<comment type="similarity">
    <text evidence="2">Belongs to the HAD-like hydrolase superfamily. CbbY/CbbZ/Gph/YieH family.</text>
</comment>
<dbReference type="RefSeq" id="WP_382417186.1">
    <property type="nucleotide sequence ID" value="NZ_AP031500.1"/>
</dbReference>
<protein>
    <submittedName>
        <fullName evidence="5">HAD family hydrolase</fullName>
    </submittedName>
</protein>
<dbReference type="NCBIfam" id="TIGR01509">
    <property type="entry name" value="HAD-SF-IA-v3"/>
    <property type="match status" value="1"/>
</dbReference>
<keyword evidence="4" id="KW-0460">Magnesium</keyword>
<organism evidence="5 6">
    <name type="scientific">Gilvimarinus japonicus</name>
    <dbReference type="NCBI Taxonomy" id="1796469"/>
    <lineage>
        <taxon>Bacteria</taxon>
        <taxon>Pseudomonadati</taxon>
        <taxon>Pseudomonadota</taxon>
        <taxon>Gammaproteobacteria</taxon>
        <taxon>Cellvibrionales</taxon>
        <taxon>Cellvibrionaceae</taxon>
        <taxon>Gilvimarinus</taxon>
    </lineage>
</organism>
<evidence type="ECO:0000256" key="3">
    <source>
        <dbReference type="ARBA" id="ARBA00022723"/>
    </source>
</evidence>
<keyword evidence="5" id="KW-0378">Hydrolase</keyword>
<dbReference type="Pfam" id="PF00702">
    <property type="entry name" value="Hydrolase"/>
    <property type="match status" value="1"/>
</dbReference>
<dbReference type="PANTHER" id="PTHR46193">
    <property type="entry name" value="6-PHOSPHOGLUCONATE PHOSPHATASE"/>
    <property type="match status" value="1"/>
</dbReference>
<dbReference type="PANTHER" id="PTHR46193:SF10">
    <property type="entry name" value="6-PHOSPHOGLUCONATE PHOSPHATASE"/>
    <property type="match status" value="1"/>
</dbReference>
<dbReference type="InterPro" id="IPR023214">
    <property type="entry name" value="HAD_sf"/>
</dbReference>
<evidence type="ECO:0000256" key="1">
    <source>
        <dbReference type="ARBA" id="ARBA00001946"/>
    </source>
</evidence>
<evidence type="ECO:0000313" key="5">
    <source>
        <dbReference type="EMBL" id="MFC3156089.1"/>
    </source>
</evidence>
<dbReference type="GO" id="GO:0016787">
    <property type="term" value="F:hydrolase activity"/>
    <property type="evidence" value="ECO:0007669"/>
    <property type="project" value="UniProtKB-KW"/>
</dbReference>
<dbReference type="InterPro" id="IPR023198">
    <property type="entry name" value="PGP-like_dom2"/>
</dbReference>